<dbReference type="InterPro" id="IPR013098">
    <property type="entry name" value="Ig_I-set"/>
</dbReference>
<feature type="compositionally biased region" description="Polar residues" evidence="7">
    <location>
        <begin position="313"/>
        <end position="328"/>
    </location>
</feature>
<feature type="coiled-coil region" evidence="6">
    <location>
        <begin position="2132"/>
        <end position="2168"/>
    </location>
</feature>
<keyword evidence="3" id="KW-0677">Repeat</keyword>
<feature type="compositionally biased region" description="Basic residues" evidence="7">
    <location>
        <begin position="5768"/>
        <end position="5778"/>
    </location>
</feature>
<dbReference type="FunFam" id="2.60.40.10:FF:000211">
    <property type="entry name" value="Obscurin-like protein 1"/>
    <property type="match status" value="1"/>
</dbReference>
<feature type="compositionally biased region" description="Basic and acidic residues" evidence="7">
    <location>
        <begin position="2612"/>
        <end position="2631"/>
    </location>
</feature>
<feature type="domain" description="Ig-like" evidence="8">
    <location>
        <begin position="4572"/>
        <end position="4658"/>
    </location>
</feature>
<feature type="compositionally biased region" description="Polar residues" evidence="7">
    <location>
        <begin position="4403"/>
        <end position="4412"/>
    </location>
</feature>
<gene>
    <name evidence="10" type="ORF">WR25_10131</name>
</gene>
<dbReference type="SUPFAM" id="SSF48726">
    <property type="entry name" value="Immunoglobulin"/>
    <property type="match status" value="13"/>
</dbReference>
<feature type="domain" description="Ig-like" evidence="8">
    <location>
        <begin position="869"/>
        <end position="944"/>
    </location>
</feature>
<dbReference type="Pfam" id="PF00041">
    <property type="entry name" value="fn3"/>
    <property type="match status" value="6"/>
</dbReference>
<keyword evidence="11" id="KW-1185">Reference proteome</keyword>
<feature type="compositionally biased region" description="Basic and acidic residues" evidence="7">
    <location>
        <begin position="74"/>
        <end position="84"/>
    </location>
</feature>
<evidence type="ECO:0000313" key="10">
    <source>
        <dbReference type="EMBL" id="PAV57182.1"/>
    </source>
</evidence>
<feature type="compositionally biased region" description="Basic and acidic residues" evidence="7">
    <location>
        <begin position="4302"/>
        <end position="4336"/>
    </location>
</feature>
<feature type="compositionally biased region" description="Basic and acidic residues" evidence="7">
    <location>
        <begin position="2665"/>
        <end position="2675"/>
    </location>
</feature>
<feature type="domain" description="Ig-like" evidence="8">
    <location>
        <begin position="5155"/>
        <end position="5239"/>
    </location>
</feature>
<feature type="compositionally biased region" description="Basic and acidic residues" evidence="7">
    <location>
        <begin position="410"/>
        <end position="567"/>
    </location>
</feature>
<feature type="domain" description="Ig-like" evidence="8">
    <location>
        <begin position="5842"/>
        <end position="5931"/>
    </location>
</feature>
<feature type="compositionally biased region" description="Basic and acidic residues" evidence="7">
    <location>
        <begin position="1266"/>
        <end position="1290"/>
    </location>
</feature>
<dbReference type="InterPro" id="IPR003961">
    <property type="entry name" value="FN3_dom"/>
</dbReference>
<feature type="compositionally biased region" description="Basic and acidic residues" evidence="7">
    <location>
        <begin position="3047"/>
        <end position="3057"/>
    </location>
</feature>
<dbReference type="SMART" id="SM00060">
    <property type="entry name" value="FN3"/>
    <property type="match status" value="6"/>
</dbReference>
<keyword evidence="4" id="KW-1015">Disulfide bond</keyword>
<feature type="compositionally biased region" description="Polar residues" evidence="7">
    <location>
        <begin position="674"/>
        <end position="687"/>
    </location>
</feature>
<feature type="compositionally biased region" description="Basic and acidic residues" evidence="7">
    <location>
        <begin position="5779"/>
        <end position="5854"/>
    </location>
</feature>
<feature type="compositionally biased region" description="Basic and acidic residues" evidence="7">
    <location>
        <begin position="1425"/>
        <end position="1508"/>
    </location>
</feature>
<feature type="region of interest" description="Disordered" evidence="7">
    <location>
        <begin position="3333"/>
        <end position="4485"/>
    </location>
</feature>
<feature type="compositionally biased region" description="Basic and acidic residues" evidence="7">
    <location>
        <begin position="2101"/>
        <end position="2120"/>
    </location>
</feature>
<feature type="compositionally biased region" description="Basic and acidic residues" evidence="7">
    <location>
        <begin position="2864"/>
        <end position="2874"/>
    </location>
</feature>
<evidence type="ECO:0000259" key="8">
    <source>
        <dbReference type="PROSITE" id="PS50835"/>
    </source>
</evidence>
<feature type="domain" description="Ig-like" evidence="8">
    <location>
        <begin position="6235"/>
        <end position="6323"/>
    </location>
</feature>
<feature type="compositionally biased region" description="Basic and acidic residues" evidence="7">
    <location>
        <begin position="2370"/>
        <end position="2386"/>
    </location>
</feature>
<evidence type="ECO:0000256" key="2">
    <source>
        <dbReference type="ARBA" id="ARBA00022490"/>
    </source>
</evidence>
<feature type="compositionally biased region" description="Basic and acidic residues" evidence="7">
    <location>
        <begin position="574"/>
        <end position="584"/>
    </location>
</feature>
<dbReference type="PANTHER" id="PTHR14340:SF9">
    <property type="entry name" value="FIBRONECTIN TYPE-III DOMAIN-CONTAINING PROTEIN"/>
    <property type="match status" value="1"/>
</dbReference>
<feature type="region of interest" description="Disordered" evidence="7">
    <location>
        <begin position="1036"/>
        <end position="1100"/>
    </location>
</feature>
<feature type="region of interest" description="Disordered" evidence="7">
    <location>
        <begin position="1114"/>
        <end position="2126"/>
    </location>
</feature>
<feature type="region of interest" description="Disordered" evidence="7">
    <location>
        <begin position="2521"/>
        <end position="2653"/>
    </location>
</feature>
<feature type="compositionally biased region" description="Acidic residues" evidence="7">
    <location>
        <begin position="2025"/>
        <end position="2034"/>
    </location>
</feature>
<dbReference type="InterPro" id="IPR036179">
    <property type="entry name" value="Ig-like_dom_sf"/>
</dbReference>
<feature type="compositionally biased region" description="Polar residues" evidence="7">
    <location>
        <begin position="1670"/>
        <end position="1693"/>
    </location>
</feature>
<feature type="compositionally biased region" description="Basic and acidic residues" evidence="7">
    <location>
        <begin position="3961"/>
        <end position="4026"/>
    </location>
</feature>
<organism evidence="10 11">
    <name type="scientific">Diploscapter pachys</name>
    <dbReference type="NCBI Taxonomy" id="2018661"/>
    <lineage>
        <taxon>Eukaryota</taxon>
        <taxon>Metazoa</taxon>
        <taxon>Ecdysozoa</taxon>
        <taxon>Nematoda</taxon>
        <taxon>Chromadorea</taxon>
        <taxon>Rhabditida</taxon>
        <taxon>Rhabditina</taxon>
        <taxon>Rhabditomorpha</taxon>
        <taxon>Rhabditoidea</taxon>
        <taxon>Rhabditidae</taxon>
        <taxon>Diploscapter</taxon>
    </lineage>
</organism>
<feature type="compositionally biased region" description="Basic and acidic residues" evidence="7">
    <location>
        <begin position="1054"/>
        <end position="1064"/>
    </location>
</feature>
<dbReference type="PROSITE" id="PS50835">
    <property type="entry name" value="IG_LIKE"/>
    <property type="match status" value="8"/>
</dbReference>
<name>A0A2A2J6R1_9BILA</name>
<feature type="compositionally biased region" description="Basic and acidic residues" evidence="7">
    <location>
        <begin position="4171"/>
        <end position="4236"/>
    </location>
</feature>
<feature type="compositionally biased region" description="Low complexity" evidence="7">
    <location>
        <begin position="2852"/>
        <end position="2863"/>
    </location>
</feature>
<feature type="compositionally biased region" description="Basic and acidic residues" evidence="7">
    <location>
        <begin position="3271"/>
        <end position="3285"/>
    </location>
</feature>
<feature type="compositionally biased region" description="Polar residues" evidence="7">
    <location>
        <begin position="1702"/>
        <end position="1719"/>
    </location>
</feature>
<reference evidence="10 11" key="1">
    <citation type="journal article" date="2017" name="Curr. Biol.">
        <title>Genome architecture and evolution of a unichromosomal asexual nematode.</title>
        <authorList>
            <person name="Fradin H."/>
            <person name="Zegar C."/>
            <person name="Gutwein M."/>
            <person name="Lucas J."/>
            <person name="Kovtun M."/>
            <person name="Corcoran D."/>
            <person name="Baugh L.R."/>
            <person name="Kiontke K."/>
            <person name="Gunsalus K."/>
            <person name="Fitch D.H."/>
            <person name="Piano F."/>
        </authorList>
    </citation>
    <scope>NUCLEOTIDE SEQUENCE [LARGE SCALE GENOMIC DNA]</scope>
    <source>
        <strain evidence="10">PF1309</strain>
    </source>
</reference>
<evidence type="ECO:0000256" key="4">
    <source>
        <dbReference type="ARBA" id="ARBA00023157"/>
    </source>
</evidence>
<feature type="region of interest" description="Disordered" evidence="7">
    <location>
        <begin position="1"/>
        <end position="151"/>
    </location>
</feature>
<feature type="compositionally biased region" description="Polar residues" evidence="7">
    <location>
        <begin position="3415"/>
        <end position="3426"/>
    </location>
</feature>
<dbReference type="PROSITE" id="PS50853">
    <property type="entry name" value="FN3"/>
    <property type="match status" value="7"/>
</dbReference>
<feature type="compositionally biased region" description="Basic and acidic residues" evidence="7">
    <location>
        <begin position="1742"/>
        <end position="1751"/>
    </location>
</feature>
<feature type="region of interest" description="Disordered" evidence="7">
    <location>
        <begin position="2665"/>
        <end position="2756"/>
    </location>
</feature>
<dbReference type="GO" id="GO:0031672">
    <property type="term" value="C:A band"/>
    <property type="evidence" value="ECO:0007669"/>
    <property type="project" value="UniProtKB-SubCell"/>
</dbReference>
<dbReference type="FunFam" id="2.60.40.10:FF:002550">
    <property type="entry name" value="Titin homolog"/>
    <property type="match status" value="1"/>
</dbReference>
<feature type="compositionally biased region" description="Basic residues" evidence="7">
    <location>
        <begin position="807"/>
        <end position="816"/>
    </location>
</feature>
<dbReference type="FunFam" id="2.60.40.10:FF:000031">
    <property type="entry name" value="Myosin-binding protein C, slow type"/>
    <property type="match status" value="1"/>
</dbReference>
<feature type="domain" description="Fibronectin type-III" evidence="9">
    <location>
        <begin position="4858"/>
        <end position="4951"/>
    </location>
</feature>
<feature type="compositionally biased region" description="Basic and acidic residues" evidence="7">
    <location>
        <begin position="4425"/>
        <end position="4467"/>
    </location>
</feature>
<dbReference type="STRING" id="2018661.A0A2A2J6R1"/>
<dbReference type="PANTHER" id="PTHR14340">
    <property type="entry name" value="MICROFIBRIL-ASSOCIATED GLYCOPROTEIN 3"/>
    <property type="match status" value="1"/>
</dbReference>
<feature type="region of interest" description="Disordered" evidence="7">
    <location>
        <begin position="6110"/>
        <end position="6145"/>
    </location>
</feature>
<feature type="compositionally biased region" description="Basic and acidic residues" evidence="7">
    <location>
        <begin position="1617"/>
        <end position="1626"/>
    </location>
</feature>
<evidence type="ECO:0000256" key="5">
    <source>
        <dbReference type="ARBA" id="ARBA00023319"/>
    </source>
</evidence>
<feature type="compositionally biased region" description="Polar residues" evidence="7">
    <location>
        <begin position="3566"/>
        <end position="3583"/>
    </location>
</feature>
<dbReference type="SMART" id="SM00409">
    <property type="entry name" value="IG"/>
    <property type="match status" value="11"/>
</dbReference>
<feature type="compositionally biased region" description="Basic and acidic residues" evidence="7">
    <location>
        <begin position="12"/>
        <end position="27"/>
    </location>
</feature>
<feature type="compositionally biased region" description="Basic and acidic residues" evidence="7">
    <location>
        <begin position="4256"/>
        <end position="4289"/>
    </location>
</feature>
<evidence type="ECO:0000256" key="7">
    <source>
        <dbReference type="SAM" id="MobiDB-lite"/>
    </source>
</evidence>
<feature type="compositionally biased region" description="Basic and acidic residues" evidence="7">
    <location>
        <begin position="1074"/>
        <end position="1089"/>
    </location>
</feature>
<dbReference type="Proteomes" id="UP000218231">
    <property type="component" value="Unassembled WGS sequence"/>
</dbReference>
<feature type="compositionally biased region" description="Polar residues" evidence="7">
    <location>
        <begin position="1344"/>
        <end position="1366"/>
    </location>
</feature>
<keyword evidence="5" id="KW-0393">Immunoglobulin domain</keyword>
<feature type="compositionally biased region" description="Basic residues" evidence="7">
    <location>
        <begin position="2546"/>
        <end position="2556"/>
    </location>
</feature>
<feature type="compositionally biased region" description="Acidic residues" evidence="7">
    <location>
        <begin position="1044"/>
        <end position="1053"/>
    </location>
</feature>
<keyword evidence="2" id="KW-0963">Cytoplasm</keyword>
<feature type="compositionally biased region" description="Basic and acidic residues" evidence="7">
    <location>
        <begin position="2937"/>
        <end position="3019"/>
    </location>
</feature>
<feature type="compositionally biased region" description="Low complexity" evidence="7">
    <location>
        <begin position="3539"/>
        <end position="3549"/>
    </location>
</feature>
<feature type="compositionally biased region" description="Polar residues" evidence="7">
    <location>
        <begin position="34"/>
        <end position="47"/>
    </location>
</feature>
<dbReference type="InterPro" id="IPR003598">
    <property type="entry name" value="Ig_sub2"/>
</dbReference>
<feature type="compositionally biased region" description="Basic and acidic residues" evidence="7">
    <location>
        <begin position="3527"/>
        <end position="3537"/>
    </location>
</feature>
<feature type="compositionally biased region" description="Basic and acidic residues" evidence="7">
    <location>
        <begin position="228"/>
        <end position="238"/>
    </location>
</feature>
<feature type="region of interest" description="Disordered" evidence="7">
    <location>
        <begin position="188"/>
        <end position="825"/>
    </location>
</feature>
<feature type="compositionally biased region" description="Basic and acidic residues" evidence="7">
    <location>
        <begin position="2902"/>
        <end position="2930"/>
    </location>
</feature>
<feature type="domain" description="Fibronectin type-III" evidence="9">
    <location>
        <begin position="4963"/>
        <end position="5053"/>
    </location>
</feature>
<feature type="compositionally biased region" description="Basic and acidic residues" evidence="7">
    <location>
        <begin position="137"/>
        <end position="151"/>
    </location>
</feature>
<dbReference type="Gene3D" id="2.60.40.10">
    <property type="entry name" value="Immunoglobulins"/>
    <property type="match status" value="21"/>
</dbReference>
<keyword evidence="6" id="KW-0175">Coiled coil</keyword>
<feature type="compositionally biased region" description="Basic and acidic residues" evidence="7">
    <location>
        <begin position="3858"/>
        <end position="3923"/>
    </location>
</feature>
<evidence type="ECO:0000313" key="11">
    <source>
        <dbReference type="Proteomes" id="UP000218231"/>
    </source>
</evidence>
<feature type="compositionally biased region" description="Basic and acidic residues" evidence="7">
    <location>
        <begin position="1568"/>
        <end position="1590"/>
    </location>
</feature>
<dbReference type="FunFam" id="2.60.40.10:FF:000107">
    <property type="entry name" value="Myosin, light chain kinase a"/>
    <property type="match status" value="2"/>
</dbReference>
<feature type="compositionally biased region" description="Basic residues" evidence="7">
    <location>
        <begin position="3355"/>
        <end position="3364"/>
    </location>
</feature>
<feature type="compositionally biased region" description="Polar residues" evidence="7">
    <location>
        <begin position="1375"/>
        <end position="1392"/>
    </location>
</feature>
<feature type="compositionally biased region" description="Polar residues" evidence="7">
    <location>
        <begin position="6110"/>
        <end position="6121"/>
    </location>
</feature>
<feature type="domain" description="Ig-like" evidence="8">
    <location>
        <begin position="5243"/>
        <end position="5330"/>
    </location>
</feature>
<dbReference type="SUPFAM" id="SSF49265">
    <property type="entry name" value="Fibronectin type III"/>
    <property type="match status" value="6"/>
</dbReference>
<feature type="compositionally biased region" description="Low complexity" evidence="7">
    <location>
        <begin position="4043"/>
        <end position="4052"/>
    </location>
</feature>
<dbReference type="InterPro" id="IPR013783">
    <property type="entry name" value="Ig-like_fold"/>
</dbReference>
<feature type="compositionally biased region" description="Basic and acidic residues" evidence="7">
    <location>
        <begin position="1220"/>
        <end position="1238"/>
    </location>
</feature>
<feature type="compositionally biased region" description="Basic and acidic residues" evidence="7">
    <location>
        <begin position="2698"/>
        <end position="2714"/>
    </location>
</feature>
<feature type="compositionally biased region" description="Basic and acidic residues" evidence="7">
    <location>
        <begin position="3122"/>
        <end position="3150"/>
    </location>
</feature>
<feature type="domain" description="Ig-like" evidence="8">
    <location>
        <begin position="5056"/>
        <end position="5145"/>
    </location>
</feature>
<feature type="region of interest" description="Disordered" evidence="7">
    <location>
        <begin position="2773"/>
        <end position="3302"/>
    </location>
</feature>
<feature type="compositionally biased region" description="Basic residues" evidence="7">
    <location>
        <begin position="5669"/>
        <end position="5681"/>
    </location>
</feature>
<feature type="compositionally biased region" description="Polar residues" evidence="7">
    <location>
        <begin position="268"/>
        <end position="285"/>
    </location>
</feature>
<dbReference type="CDD" id="cd00096">
    <property type="entry name" value="Ig"/>
    <property type="match status" value="2"/>
</dbReference>
<feature type="compositionally biased region" description="Basic and acidic residues" evidence="7">
    <location>
        <begin position="3026"/>
        <end position="3037"/>
    </location>
</feature>
<feature type="domain" description="Ig-like" evidence="8">
    <location>
        <begin position="2406"/>
        <end position="2508"/>
    </location>
</feature>
<feature type="compositionally biased region" description="Basic and acidic residues" evidence="7">
    <location>
        <begin position="5682"/>
        <end position="5693"/>
    </location>
</feature>
<feature type="compositionally biased region" description="Polar residues" evidence="7">
    <location>
        <begin position="1880"/>
        <end position="1892"/>
    </location>
</feature>
<feature type="region of interest" description="Disordered" evidence="7">
    <location>
        <begin position="5647"/>
        <end position="5854"/>
    </location>
</feature>
<feature type="compositionally biased region" description="Basic and acidic residues" evidence="7">
    <location>
        <begin position="1393"/>
        <end position="1402"/>
    </location>
</feature>
<feature type="compositionally biased region" description="Polar residues" evidence="7">
    <location>
        <begin position="1978"/>
        <end position="1987"/>
    </location>
</feature>
<accession>A0A2A2J6R1</accession>
<feature type="compositionally biased region" description="Acidic residues" evidence="7">
    <location>
        <begin position="1239"/>
        <end position="1248"/>
    </location>
</feature>
<feature type="compositionally biased region" description="Basic and acidic residues" evidence="7">
    <location>
        <begin position="382"/>
        <end position="401"/>
    </location>
</feature>
<feature type="compositionally biased region" description="Low complexity" evidence="7">
    <location>
        <begin position="3064"/>
        <end position="3073"/>
    </location>
</feature>
<feature type="compositionally biased region" description="Basic and acidic residues" evidence="7">
    <location>
        <begin position="797"/>
        <end position="806"/>
    </location>
</feature>
<feature type="compositionally biased region" description="Basic and acidic residues" evidence="7">
    <location>
        <begin position="3400"/>
        <end position="3412"/>
    </location>
</feature>
<evidence type="ECO:0008006" key="12">
    <source>
        <dbReference type="Google" id="ProtNLM"/>
    </source>
</evidence>
<feature type="compositionally biased region" description="Basic and acidic residues" evidence="7">
    <location>
        <begin position="2884"/>
        <end position="2894"/>
    </location>
</feature>
<feature type="compositionally biased region" description="Basic and acidic residues" evidence="7">
    <location>
        <begin position="1119"/>
        <end position="1137"/>
    </location>
</feature>
<feature type="compositionally biased region" description="Acidic residues" evidence="7">
    <location>
        <begin position="2083"/>
        <end position="2092"/>
    </location>
</feature>
<feature type="compositionally biased region" description="Polar residues" evidence="7">
    <location>
        <begin position="1652"/>
        <end position="1661"/>
    </location>
</feature>
<feature type="compositionally biased region" description="Polar residues" evidence="7">
    <location>
        <begin position="5647"/>
        <end position="5658"/>
    </location>
</feature>
<feature type="compositionally biased region" description="Polar residues" evidence="7">
    <location>
        <begin position="3481"/>
        <end position="3490"/>
    </location>
</feature>
<feature type="compositionally biased region" description="Basic and acidic residues" evidence="7">
    <location>
        <begin position="2572"/>
        <end position="2605"/>
    </location>
</feature>
<dbReference type="InterPro" id="IPR007110">
    <property type="entry name" value="Ig-like_dom"/>
</dbReference>
<feature type="domain" description="Fibronectin type-III" evidence="9">
    <location>
        <begin position="5432"/>
        <end position="5526"/>
    </location>
</feature>
<feature type="compositionally biased region" description="Basic and acidic residues" evidence="7">
    <location>
        <begin position="3074"/>
        <end position="3085"/>
    </location>
</feature>
<protein>
    <recommendedName>
        <fullName evidence="12">Ig-like domain-containing protein</fullName>
    </recommendedName>
</protein>
<feature type="domain" description="Fibronectin type-III" evidence="9">
    <location>
        <begin position="6138"/>
        <end position="6229"/>
    </location>
</feature>
<evidence type="ECO:0000256" key="3">
    <source>
        <dbReference type="ARBA" id="ARBA00022737"/>
    </source>
</evidence>
<sequence>MNFQKHCGQFAEQKKLAESSAKSEEPKGAVGDSKSATQQPDSTTPSDISKDAAPSDSTTPQDDGKKKKVTTRKPSSDKISKDGDQPPATSSDESKAEVPKSDLPAPGDQTPTSSQDGSLGDQAQPDGGKKKVTKRKPSSDKLAKDEVKEPVVEAIPAAVSGLVPQSGDEGEFTVKISAASPEEVQAIPAESSGVVAQSGDEGEFTVKIQLSKQQEDDSKKKKITKRTGSKDRMKREDSTPSEASGVVPVSQEQTELTAKISLKKSGDSQDSIPGETSSLVQSSLEQPEMTARIPKKKIDDKPSDQQSEMQIDFTLSQSVPEQTASEITVESKLPQLPGEASSAPDDGSKKKKKISSRKSTQEQISTDESPKPIEDGSSSQDLGDKKSASDLKKKPSVEEKPQQPSGLSELEERKKKMDEKRAKEAEAKKLEEENRKKQMEEDRLKKEEQRKLDEEQRLKDEEAKKLASDQKKKDLEEEKSKKDSGLSELEERKKKMDEKRAKEAEAKKLEEENRKKQMEEDRLKKEEQKKLDEAQKIKDEEDKKRALEEEKLKKEEESKKASELEKKKVTKRKPSSDKLSKEEESAPVAPAEASTTVISKSGDEGEFTVKIPLKDESQQPVVPGEASSVVTKDSDEGEFTVKIPSGQKDDGDSKKKKVTKRKPSSDKREDSVPSEASSVVQTSQEQPELTAKIALKKSDDGSQAPAPGEASGVVQTSQEQPEMTAKIPKKKLGEKPDSQQEDLESEFTMMQKKKSVDEPSEDVSVDSKLKRPPSGESSQDKPDEGAKPSTLQGQESMDSKDSGQSDKKRKMKKKTAKAISGMGSTIGDEDDLTSLATTVTSSDVSEVTDSGYTDVTDMTSGATLVPEVPKIPIVQHPTDVLITEMGKKAVFTCKIGQEAKLVRWRKNGNDVRILYEKTSVVTEGLTTTLTIENVDRFDVADYTCCFDEHSESQAGKLILKVPCKLEFEGDRSIKIAGKHFDFKINASILFVNFEFHRWRQVATVGVNEFKCLCEDLMPNEIYVFRVCAVNAAGNGQPSRTIDVETPDGELTEEDYAKKPRRESEDISIGEDDVDGKKKKDSEKKRKDDQSEGVIKHHLRSRNLNKFQRKSLLWQGSMHESTERSSKLDSDLKRKSDEEFQETTLSSKDRNRARKRMQESKSATSKNAFDLVHDDENASTQRQLGIEPDMESSKYSEISSKSKHNRPSESADIESSQRTSSLERAEKKLRRGKDAHVSEDIDLSMEDAESQQGSTSISKPLKRRGRTGYEEQNIKAKLDKDSERSSTERTHGQLPRDSAKFSEGNLKTSLSRKDESFGIDSSQVYSDKDGDIYAEGNGRGRFSKPTDQNLSEEAVMSQPTSDSQSYGERSVRSKLAKSSDSQQTVEGQIGESSKGSDEYSERGLKKKLKRPDSSEGTGIQHGEVPSSRDEYSERGLKTRLKKSADSSEVEMQRGEPQTDRDEYSERGLKTRLRKSEASGDAELQHGEVPSSKDEYSERGLRKSLRKYDDIGSTESQRSDPQSASDEYSEQRLRAKLRKPGSSDEVELQHGEVPSSQDEYSERGLVTKLKKSEESDSSEIKRSLPQSSRDEFSESNIRGQFGTDGSDLLAEGNLGDPQKSADKYSERSMKKKLGRKGDNENTSGSQREPIFGSDQYSEQSFGQKLSRMGDDASTTSAQGEIQSGQDEYSETQSGRSVRRPSASEDISGSQSLPQQNKTSLALTRGKGRISKKPDEDSVSLSKGEPQRSAHEFSEISSRSGLEKPEQRGKTRRSVPEGEKARDSLSEISKQSSFHDRLPEESTGSHLPTKEQTAYAEHNRKVKFNRSPQAADSEISVGELSDTPSEKYSYVESNTGGEMLKVEQREDIGGSSRQKGSVKSRQKGSVSDKSSSGQFTRPEDSAAVDLVISDSELGKNLESQSKRISSRRKPKQGSSDVDTVANLERSGDYDVADIDVGQMELDSAEYSEISGADSFEGYGDNKSTSHSTGRSKADAHKNIRRPQRKSLRDEPILEVSGLESEGDKITPEEIEEEEESEVDPRTGRPRKMIIRSELSMEGYYSDSGSIQFGEHDGSRPRTLKRFGIVDDSESQEESGDIPALLSEQLRERSRALAEKSSADSKSRPEKKKKYISDETEKLLKEKRRQEKAKARAELEALKLAQQAQQKQMESEGALLKPKFLKKLVYHGCIVSDNVTVSIPFTGAPNPNLCVLHSGSEMADAILTIGKDGDQQAVILNIPKVQGSFVQDAEATITRDFSAPFAAASIVHKIEDTIVSKGQTAKLTGKVSGFPIPALVLLKNGKEVNLVSPSSKYLLEYHSDGEFTAKIGNCESEDDDEYSLLAENIAGVDSCNFELFVQLPTGELRDKIRRRKQLQRERDGASSDSEVEKDKRKRRRRIKRVVERINPNAPRLTQLIPPRFDKILSDHDAVIGDQVALMVQTTGEPAPEVRFFRNGIPIEDSGDERIQIKHVAGEAVNQHWLILKNLTREEEAEYACQAVNVAGEAWCYSDLTVYPSEESLLKDKQAREEAELSQVGQEPPSEQGGEEPTKKKKVVKKTKRTPSDAVPSEDQPPSQEQKESEPSVPGKAEEPSVQEKKEPEPSVPSKDEQPSTISEPPKDDASSTKKPKKVTERKGSKSAAEVSTEIEASQQKPDTVKAVDLEITEAALEQEKAKVGEKKKVVKKPKASEQKPQETPSVPQTPKEEVKAPVKDTIKSSKESSPSIAVEGSVEDKKKKSVPKPLFIPDEISSRFGDPSTMHSETMITTKITAREGSAEIMSPIKQPQSASIAMKVGSIQRSAEQTPTAESAEFSFKTREGSVPAESVSAAAKLKKKTTKSATVGEKEIKEAGKPPIPSEQESVPSSTPSEEVKPPSDSEKGKKKVTSRKASQEKLKKDESLPEPTPSDDQKPKDSDSKKSASDQKKKPLEEEKSKQDSGLSELEERKKKMDEKRAKEAEAKKLEEENRKKQMEEDRLKKEEQKKLDEAQRLKDEEAKKLASDQKKKALEEEKSKKDSDEEAKKLASESAPSEEVKPPSDDSDKGKKKVTTRKPSQEKLKKDQSLPESDTSKPQPESVPSEEVKPPSDDSEKSKKKITSRKPSQEKLKKDESLPESDTSKPQPESVPSEDQKPKDSDGKKSASDLKKKPLEEEKSKQDSGLSELEERKKKMDEKRAQEAEAKRLEEENQRKKKMDEKRAKEAEAKKLEEENRKKQMEEDRLKKEEQRKLDEAQKIKDEEDKKRALEEEKLKKEEEAKKSSEKPSDDGSSKKKVTKRKPSSDKISKDEVKESVPEAVPAETSGIIAPKVGDDSSEFTVKVPSASKESTLAIPAEASGIVETKASDEETFTARIPSVPPEEPKKKKVTTRKKSEKIEPAVPGEASSMIPLSQSDGSEFTVRLSSVPPEDASKKRSMSREDSVPSEASSIIPTSQAAPELTAKIPRKKLQDTKSQQSQEIDTAPAVPGEASGIVPKSGQDESEFTVKIPSKPSQDDSQSVAPGEASGVIASKGTDDSEFTVKIPGEEKKKKVTKRKPSSDKMKREESVSSETSGVVPTSQEQTEMTAKIPLKKSDSSQQEPSGEVQLTIQTAAEQPEVTAKIPKKKKGTKTETQQEDLESDFTIMQKKKSVDEPSEDLSVEGKLKRPSVDEGKKSKKSDKIADDAKLKEEQARLELEEKKRLDEENMKKKLEEEKLQREEKRKQEESEAQRKKDEEERIKKEKADAKKRAREEERLREEQAEREAAERRRLEEEARAKEVEALRLEEEKRLKEIEDERLRKKQQREAEEAEEQRRREEEDKKRQEERDRKRKELEAQQQKDLEKAEKRKKRAQKLMDEEIVDDGSSGTPTTESKPEPEVTNKIAELAEQQRLEQERIAKEAEAERLQKKQQREAEEAEEQRKRDEEERLRQDERDRKRKELEAQQQKDLEKAEKRKKRAQKLMDEEPSDDVSTSEPKVEPEVTNKIAEMAEQQRLEQERIAKEAEAERLRKKQQREAEEAEEQRKRDEEDKKRQEERDRKRKELEAQQQKDLEKAEKRKKRAQKLIDEEPSDDVSSSVPTESTKPEPEGTNKIAELAEQQRLEQERIAKEAEAERLRKKQQREAEEAEEQRRREEEDKKRQEERDRKRKELEAQQQKDLEKAEKRKKRAQKLIDEEPSDDVGTSESKSEPEAANKIAEMAEQQRLEQERISKELEDERRRKREQREAEEAEEQRRREEEDKKRQEERERKRRELDEQMQRDLEKAEQRKRRAQELIDEEPSGDSSSKSDADAAKKAAELEESLRLEEEKRLKELEEERLRKKKQREEEELEDQRRRDEEDRKRREEQERKRKELEEQRKKDLERVEKRKNRVQQLIDEEPEVSEDVSLTSPSKPESEPEVSSRLPPLPESASKDEKPSTKKKVKKPKADDSTGISSRKSSLTGEEPGSPAVKSPLRLDDAEPSPRLRERKMSDDDLTDRGRRASKDMDDSITRRRDSTGSTDSQGRRRRRRTGFASKFGKETMAMRGDNVKFEIELYNEDDEVEWMINGKSISSMSRAHVEVSSFFRILTIDNVTPEDSGLKVQCSTEEEIAITRLEVEDLPVDFTARLPRKTTGKVGEAVKLSVGFNRPPSKVTWYKDGKEISADDIDYSIDMVGVSCSLTIKRARYLDTGNYEVRADSAQVGTLLTIEGKPVITKITPSPIKVDKDDNIVINVEFEAVPEPTADLLHEGKSVPSGKSKIDVFGKTMKIKKLNAAKDDCGKYTVKLKNEYGEAEETIDVVVNDSPEAPSDISIVEVHADNIKIEWEAPASDNGGEITGYVIEKKEAGRRTFHKVGKTSSRTMSYVIEDLDMDSEYVIRVAAVNKFGQGEFIESSPVKTGIPFVPPKISTPPTIANVTEDSCALTWEVPTENGGSPIYGYDVYKRENNGEWTKINDDLVFAPRFTVNGLNAGSTYEFKYEATNEAGLKSNSNVASEKLSMSSMLSKLRRPEVVLDMPGVSIAGTDRVSVEWKPPREPIPDSSYVVQYRSEGSGYWTDVESQTNKCTISGLKEGVAYVFRVAVKNSAGVGDFSEHTNPLKVLSNVAPTIMKSLRNLSVPKKRELRLEVHASGEPTPEYIWLFEGQEVIPKDDNMEIINEGYMSALIIHRMDNEYVGKYTVEVENSYGKVSSSSNVSIDDVRCHFVSSFAELTEVIEGTDIELTCELSDEEAVVNWFKDGRRLSASDRIRFIALARKRTLKIHKSRDDDSGTYRCETSDGSSKTQGDVIVGEEEARIVVGPVDQVITKFGETVILKCQLDKPARRVKWWKNGVEVWSQMNKAIITTEEKTATLEIRNFDAHDVGQYTATVSASEESTAAKVSLQVGPSIHVPQFIEQPVIVHAREELDFVVEFTGHPMPNVKVYLNSVSIKALDSDIVTYDDMLSIRIRNLKRDDCGKIKVVAENPYGTIMKEYGLTVLDVPSEPLNLRAYNTLAHQTELAWDAAEETNGSPITGYVIERKGVDNNRWRPVGKVSAHDLTFIADELFSSNVYGFRIRAINAVGESDPSESVDVLTIEDDQESYSETSSEMFIPRMGILETPQKPEVNVMERKVKIMWNKTPETSLYKLERMEESEQIWLELANIEKNSFSDRSIVKTGYYIYRVQSTGYHAMSMPSDPSNKVLVTVPEGEAARMLQAQRTFDSTTTTSASEPEDVVEMKLQQKKKLKTKRVKSKGQEEMESERRGSGQAETPVPSAPSTPKSLLPPLPPEPKKDTSKKVEEKPTASDSAPKEESKPSESVPTPTPSVPESGSEIGDDKTAKKKKVIKKKTEKAPSSDKIEKPGSEPEVKPAEKIETIEEKPVQESPKAEEKPSEKPSEKPAEKKSEKKEKASEPKEKLSLKTESNKIELESGKSGEIKVAVTGVDVSFAWSKDNKPIDTASKTFVVKSDAKGSTLQITKASKELAGWYICNAKSGSGETAEVSVEVAVKGGEKPTLKPESAQISVKVGDPVTMKVALTGAPSCEWKKDGADVKATTNLKMTSDAKTAQLTIKKAEAAHAGTYLLSGKNDGGETTTEITLKIAGPPSPPQGPLSVKPVAETSVELTWNKSANDNGSDITGYCVEKKEGKRQWSHVETTKDVKITIGDLKDSVEYLFRVSAENANGRSEPLQSETPIVLEEPPEPKKKPESAPPKPEVTAVTKNSITVMWKPIIDSGEYQYVVELKEAKGKRPWTVSEPLTGTEHQFKDLQDGTEYIVRVKAVNDEGSGPYSEQTEPIKCQDKIEEERPSFVSAPEETVALKNSKVKVTAEFKGVPTPEVKWFKNKREIYAGKRQWIETANGTTTLTIDEMRDDDEGEYTITLKNTRGTVDHAFKLVMDSLPEINRVERYATAMVCDKGENIKFRMTFTGAS</sequence>
<dbReference type="EMBL" id="LIAE01010654">
    <property type="protein sequence ID" value="PAV57182.1"/>
    <property type="molecule type" value="Genomic_DNA"/>
</dbReference>
<feature type="compositionally biased region" description="Basic and acidic residues" evidence="7">
    <location>
        <begin position="3095"/>
        <end position="3105"/>
    </location>
</feature>
<feature type="compositionally biased region" description="Low complexity" evidence="7">
    <location>
        <begin position="2530"/>
        <end position="2539"/>
    </location>
</feature>
<feature type="compositionally biased region" description="Polar residues" evidence="7">
    <location>
        <begin position="2792"/>
        <end position="2802"/>
    </location>
</feature>
<feature type="compositionally biased region" description="Polar residues" evidence="7">
    <location>
        <begin position="1799"/>
        <end position="1809"/>
    </location>
</feature>
<evidence type="ECO:0000256" key="1">
    <source>
        <dbReference type="ARBA" id="ARBA00004161"/>
    </source>
</evidence>
<feature type="compositionally biased region" description="Basic and acidic residues" evidence="7">
    <location>
        <begin position="3157"/>
        <end position="3262"/>
    </location>
</feature>
<dbReference type="InterPro" id="IPR003599">
    <property type="entry name" value="Ig_sub"/>
</dbReference>
<feature type="compositionally biased region" description="Polar residues" evidence="7">
    <location>
        <begin position="1511"/>
        <end position="1524"/>
    </location>
</feature>
<proteinExistence type="predicted"/>
<dbReference type="CDD" id="cd00063">
    <property type="entry name" value="FN3"/>
    <property type="match status" value="7"/>
</dbReference>
<dbReference type="InterPro" id="IPR036116">
    <property type="entry name" value="FN3_sf"/>
</dbReference>
<feature type="compositionally biased region" description="Low complexity" evidence="7">
    <location>
        <begin position="586"/>
        <end position="597"/>
    </location>
</feature>
<feature type="domain" description="Fibronectin type-III" evidence="9">
    <location>
        <begin position="4758"/>
        <end position="4852"/>
    </location>
</feature>
<dbReference type="Pfam" id="PF07679">
    <property type="entry name" value="I-set"/>
    <property type="match status" value="12"/>
</dbReference>
<feature type="domain" description="Fibronectin type-III" evidence="9">
    <location>
        <begin position="6032"/>
        <end position="6128"/>
    </location>
</feature>
<evidence type="ECO:0000259" key="9">
    <source>
        <dbReference type="PROSITE" id="PS50853"/>
    </source>
</evidence>
<feature type="domain" description="Fibronectin type-III" evidence="9">
    <location>
        <begin position="959"/>
        <end position="1048"/>
    </location>
</feature>
<feature type="compositionally biased region" description="Low complexity" evidence="7">
    <location>
        <begin position="5745"/>
        <end position="5761"/>
    </location>
</feature>
<comment type="caution">
    <text evidence="10">The sequence shown here is derived from an EMBL/GenBank/DDBJ whole genome shotgun (WGS) entry which is preliminary data.</text>
</comment>
<evidence type="ECO:0000256" key="6">
    <source>
        <dbReference type="SAM" id="Coils"/>
    </source>
</evidence>
<feature type="compositionally biased region" description="Basic and acidic residues" evidence="7">
    <location>
        <begin position="1758"/>
        <end position="1782"/>
    </location>
</feature>
<feature type="compositionally biased region" description="Basic and acidic residues" evidence="7">
    <location>
        <begin position="4068"/>
        <end position="4133"/>
    </location>
</feature>
<dbReference type="OrthoDB" id="504170at2759"/>
<dbReference type="SMART" id="SM00408">
    <property type="entry name" value="IGc2"/>
    <property type="match status" value="8"/>
</dbReference>
<feature type="compositionally biased region" description="Basic and acidic residues" evidence="7">
    <location>
        <begin position="5718"/>
        <end position="5744"/>
    </location>
</feature>
<feature type="region of interest" description="Disordered" evidence="7">
    <location>
        <begin position="2367"/>
        <end position="2389"/>
    </location>
</feature>
<feature type="compositionally biased region" description="Basic and acidic residues" evidence="7">
    <location>
        <begin position="3630"/>
        <end position="3816"/>
    </location>
</feature>
<comment type="subcellular location">
    <subcellularLocation>
        <location evidence="1">Cytoplasm</location>
        <location evidence="1">Myofibril</location>
        <location evidence="1">Sarcomere</location>
        <location evidence="1">A band</location>
    </subcellularLocation>
</comment>